<reference evidence="2" key="1">
    <citation type="submission" date="2022-01" db="EMBL/GenBank/DDBJ databases">
        <authorList>
            <person name="King R."/>
        </authorList>
    </citation>
    <scope>NUCLEOTIDE SEQUENCE</scope>
</reference>
<proteinExistence type="predicted"/>
<dbReference type="AlphaFoldDB" id="A0A9P0MW23"/>
<feature type="region of interest" description="Disordered" evidence="1">
    <location>
        <begin position="25"/>
        <end position="50"/>
    </location>
</feature>
<accession>A0A9P0MW23</accession>
<dbReference type="EMBL" id="OV725083">
    <property type="protein sequence ID" value="CAH1407169.1"/>
    <property type="molecule type" value="Genomic_DNA"/>
</dbReference>
<protein>
    <submittedName>
        <fullName evidence="2">Uncharacterized protein</fullName>
    </submittedName>
</protein>
<name>A0A9P0MW23_NEZVI</name>
<evidence type="ECO:0000256" key="1">
    <source>
        <dbReference type="SAM" id="MobiDB-lite"/>
    </source>
</evidence>
<evidence type="ECO:0000313" key="3">
    <source>
        <dbReference type="Proteomes" id="UP001152798"/>
    </source>
</evidence>
<gene>
    <name evidence="2" type="ORF">NEZAVI_LOCUS14953</name>
</gene>
<sequence>MVKYRPSGVPYTAGLRAEDIMDPEATKVNGSIPGHSLSPRPSPITSTCHPEDEETREVVEEDSASEPTRTLIPGVNGPLFMRTAASSVAQIHPHLLTSSVATASSRRVRGFFILDDAHPCRRRVKSYRTELLLATNLLEAVKTPANSRHFPISRSGLKEPRANISAPPRKRDKINLQLITRSQQASENYSSPLSPRSMDLYSLIECIAVFQNSYPIEDKLSPGAGSAHNIWNLEDLAGDD</sequence>
<dbReference type="Proteomes" id="UP001152798">
    <property type="component" value="Chromosome 7"/>
</dbReference>
<keyword evidence="3" id="KW-1185">Reference proteome</keyword>
<evidence type="ECO:0000313" key="2">
    <source>
        <dbReference type="EMBL" id="CAH1407169.1"/>
    </source>
</evidence>
<organism evidence="2 3">
    <name type="scientific">Nezara viridula</name>
    <name type="common">Southern green stink bug</name>
    <name type="synonym">Cimex viridulus</name>
    <dbReference type="NCBI Taxonomy" id="85310"/>
    <lineage>
        <taxon>Eukaryota</taxon>
        <taxon>Metazoa</taxon>
        <taxon>Ecdysozoa</taxon>
        <taxon>Arthropoda</taxon>
        <taxon>Hexapoda</taxon>
        <taxon>Insecta</taxon>
        <taxon>Pterygota</taxon>
        <taxon>Neoptera</taxon>
        <taxon>Paraneoptera</taxon>
        <taxon>Hemiptera</taxon>
        <taxon>Heteroptera</taxon>
        <taxon>Panheteroptera</taxon>
        <taxon>Pentatomomorpha</taxon>
        <taxon>Pentatomoidea</taxon>
        <taxon>Pentatomidae</taxon>
        <taxon>Pentatominae</taxon>
        <taxon>Nezara</taxon>
    </lineage>
</organism>